<evidence type="ECO:0000256" key="1">
    <source>
        <dbReference type="ARBA" id="ARBA00004380"/>
    </source>
</evidence>
<feature type="domain" description="FUZ/MON1/HPS1 second Longin" evidence="7">
    <location>
        <begin position="315"/>
        <end position="426"/>
    </location>
</feature>
<comment type="similarity">
    <text evidence="2 4">Belongs to the MON1/SAND family.</text>
</comment>
<keyword evidence="10" id="KW-1185">Reference proteome</keyword>
<dbReference type="PRINTS" id="PR01546">
    <property type="entry name" value="YEAST73DUF"/>
</dbReference>
<keyword evidence="4" id="KW-0813">Transport</keyword>
<reference evidence="10" key="1">
    <citation type="submission" date="2016-05" db="EMBL/GenBank/DDBJ databases">
        <title>Comparative genomics of biotechnologically important yeasts.</title>
        <authorList>
            <consortium name="DOE Joint Genome Institute"/>
            <person name="Riley R."/>
            <person name="Haridas S."/>
            <person name="Wolfe K.H."/>
            <person name="Lopes M.R."/>
            <person name="Hittinger C.T."/>
            <person name="Goker M."/>
            <person name="Salamov A."/>
            <person name="Wisecaver J."/>
            <person name="Long T.M."/>
            <person name="Aerts A.L."/>
            <person name="Barry K."/>
            <person name="Choi C."/>
            <person name="Clum A."/>
            <person name="Coughlan A.Y."/>
            <person name="Deshpande S."/>
            <person name="Douglass A.P."/>
            <person name="Hanson S.J."/>
            <person name="Klenk H.-P."/>
            <person name="Labutti K."/>
            <person name="Lapidus A."/>
            <person name="Lindquist E."/>
            <person name="Lipzen A."/>
            <person name="Meier-Kolthoff J.P."/>
            <person name="Ohm R.A."/>
            <person name="Otillar R.P."/>
            <person name="Pangilinan J."/>
            <person name="Peng Y."/>
            <person name="Rokas A."/>
            <person name="Rosa C.A."/>
            <person name="Scheuner C."/>
            <person name="Sibirny A.A."/>
            <person name="Slot J.C."/>
            <person name="Stielow J.B."/>
            <person name="Sun H."/>
            <person name="Kurtzman C.P."/>
            <person name="Blackwell M."/>
            <person name="Grigoriev I.V."/>
            <person name="Jeffries T.W."/>
        </authorList>
    </citation>
    <scope>NUCLEOTIDE SEQUENCE [LARGE SCALE GENOMIC DNA]</scope>
    <source>
        <strain evidence="10">NRRL Y-17324</strain>
    </source>
</reference>
<protein>
    <recommendedName>
        <fullName evidence="3 4">Vacuolar fusion protein MON1</fullName>
    </recommendedName>
</protein>
<comment type="function">
    <text evidence="4">Required for multiple vacuole delivery pathways including the cytoplasm to vacuole transport (Cvt), autophagy, pexophagy and endocytosis.</text>
</comment>
<feature type="domain" description="FUZ/MON1/HPS1 third Longin" evidence="8">
    <location>
        <begin position="461"/>
        <end position="574"/>
    </location>
</feature>
<sequence length="586" mass="67767">MISGYSSDENVEELNDHSTTQDEEDLHNILNDLIGHEHREVESTPLDFLELNIFKNEEGSQHDSDTNSILAEESAKLFFDRYIQIDKGNDEPLFHSKLKHFFILSSAGKPVYSMNGSDDIIIGYMGIITTIISTFEENMQEDIKSITVGEDVKIVALTKHELIFVAITKIGYESMSSSNNHEEDSILVNQLNNLYHYLLSILSRPTLEKNFHNRMNYDLRKVLTPLDFHNLDSLCFKMTYGLQPHGSDPIGFDYFMSQLLGSSLQNIKMTNTTRTQLNNILLSSKKLKEDKKESDKLSSFFNIKRDDEEKYIAEDLLFSFLAVSSKILSYLKPKNHNLSNEDISLLISMIESTELHEPDSGEGDLWMPLCMPQFNQNGFLYVFVKKFMLSDYIDTGHQKQCPPITIILISGNKNSFFEMQEISKYIIRKLLKHESFKLKLYKELLLSTKLSVLHDIKVPVIKHFVYKLTKTNQYIMSDIAHYNGERNINSCIQLVYFYSMLRNTKVTKVFKPQGSHKIMHPFSNKKLTYSKWNNVTGFMLCDDTFEFYCLCTEGVDSKDLISHSLKVIKWCEKNYKRLFIGNGVSF</sequence>
<dbReference type="GeneID" id="30983942"/>
<gene>
    <name evidence="9" type="ORF">CANTADRAFT_50275</name>
</gene>
<keyword evidence="4" id="KW-0653">Protein transport</keyword>
<dbReference type="GO" id="GO:0032585">
    <property type="term" value="C:multivesicular body membrane"/>
    <property type="evidence" value="ECO:0007669"/>
    <property type="project" value="UniProtKB-SubCell"/>
</dbReference>
<organism evidence="9 10">
    <name type="scientific">Suhomyces tanzawaensis NRRL Y-17324</name>
    <dbReference type="NCBI Taxonomy" id="984487"/>
    <lineage>
        <taxon>Eukaryota</taxon>
        <taxon>Fungi</taxon>
        <taxon>Dikarya</taxon>
        <taxon>Ascomycota</taxon>
        <taxon>Saccharomycotina</taxon>
        <taxon>Pichiomycetes</taxon>
        <taxon>Debaryomycetaceae</taxon>
        <taxon>Suhomyces</taxon>
    </lineage>
</organism>
<evidence type="ECO:0000259" key="7">
    <source>
        <dbReference type="Pfam" id="PF19037"/>
    </source>
</evidence>
<evidence type="ECO:0000256" key="2">
    <source>
        <dbReference type="ARBA" id="ARBA00008968"/>
    </source>
</evidence>
<name>A0A1E4SKJ7_9ASCO</name>
<evidence type="ECO:0000256" key="5">
    <source>
        <dbReference type="SAM" id="MobiDB-lite"/>
    </source>
</evidence>
<dbReference type="Pfam" id="PF19038">
    <property type="entry name" value="Fuz_longin_3"/>
    <property type="match status" value="1"/>
</dbReference>
<dbReference type="InterPro" id="IPR043971">
    <property type="entry name" value="FUZ/MON1/HPS1_longin_2"/>
</dbReference>
<dbReference type="GO" id="GO:0006914">
    <property type="term" value="P:autophagy"/>
    <property type="evidence" value="ECO:0007669"/>
    <property type="project" value="UniProtKB-UniRule"/>
</dbReference>
<dbReference type="GO" id="GO:0016192">
    <property type="term" value="P:vesicle-mediated transport"/>
    <property type="evidence" value="ECO:0007669"/>
    <property type="project" value="InterPro"/>
</dbReference>
<dbReference type="RefSeq" id="XP_020065074.1">
    <property type="nucleotide sequence ID" value="XM_020209806.1"/>
</dbReference>
<dbReference type="Pfam" id="PF19036">
    <property type="entry name" value="Fuz_longin_1"/>
    <property type="match status" value="1"/>
</dbReference>
<dbReference type="Pfam" id="PF19037">
    <property type="entry name" value="Fuz_longin_2"/>
    <property type="match status" value="1"/>
</dbReference>
<dbReference type="Proteomes" id="UP000094285">
    <property type="component" value="Unassembled WGS sequence"/>
</dbReference>
<keyword evidence="4" id="KW-0967">Endosome</keyword>
<keyword evidence="4" id="KW-0472">Membrane</keyword>
<feature type="region of interest" description="Disordered" evidence="5">
    <location>
        <begin position="1"/>
        <end position="22"/>
    </location>
</feature>
<evidence type="ECO:0000259" key="8">
    <source>
        <dbReference type="Pfam" id="PF19038"/>
    </source>
</evidence>
<dbReference type="InterPro" id="IPR043972">
    <property type="entry name" value="FUZ/MON1/HPS1_longin_1"/>
</dbReference>
<comment type="subcellular location">
    <subcellularLocation>
        <location evidence="4">Endosome</location>
        <location evidence="4">Multivesicular body membrane</location>
        <topology evidence="4">Peripheral membrane protein</topology>
    </subcellularLocation>
    <subcellularLocation>
        <location evidence="1 4">Prevacuolar compartment membrane</location>
        <topology evidence="1 4">Peripheral membrane protein</topology>
    </subcellularLocation>
    <subcellularLocation>
        <location evidence="4">Vacuole membrane</location>
        <topology evidence="4">Peripheral membrane protein</topology>
    </subcellularLocation>
</comment>
<evidence type="ECO:0000313" key="10">
    <source>
        <dbReference type="Proteomes" id="UP000094285"/>
    </source>
</evidence>
<evidence type="ECO:0000313" key="9">
    <source>
        <dbReference type="EMBL" id="ODV79952.1"/>
    </source>
</evidence>
<dbReference type="GO" id="GO:0000329">
    <property type="term" value="C:fungal-type vacuole membrane"/>
    <property type="evidence" value="ECO:0007669"/>
    <property type="project" value="TreeGrafter"/>
</dbReference>
<dbReference type="InterPro" id="IPR004353">
    <property type="entry name" value="Mon1"/>
</dbReference>
<dbReference type="GO" id="GO:0035658">
    <property type="term" value="C:Mon1-Ccz1 complex"/>
    <property type="evidence" value="ECO:0007669"/>
    <property type="project" value="TreeGrafter"/>
</dbReference>
<accession>A0A1E4SKJ7</accession>
<dbReference type="InterPro" id="IPR043970">
    <property type="entry name" value="FUZ/MON1/HPS1_longin_3"/>
</dbReference>
<dbReference type="AlphaFoldDB" id="A0A1E4SKJ7"/>
<keyword evidence="4" id="KW-0926">Vacuole</keyword>
<dbReference type="EMBL" id="KV453911">
    <property type="protein sequence ID" value="ODV79952.1"/>
    <property type="molecule type" value="Genomic_DNA"/>
</dbReference>
<dbReference type="PANTHER" id="PTHR13027:SF7">
    <property type="entry name" value="VACUOLAR FUSION PROTEIN MON1 HOMOLOG"/>
    <property type="match status" value="1"/>
</dbReference>
<proteinExistence type="inferred from homology"/>
<feature type="domain" description="FUZ/MON1/HPS1 first Longin" evidence="6">
    <location>
        <begin position="99"/>
        <end position="233"/>
    </location>
</feature>
<dbReference type="STRING" id="984487.A0A1E4SKJ7"/>
<evidence type="ECO:0000256" key="4">
    <source>
        <dbReference type="RuleBase" id="RU367048"/>
    </source>
</evidence>
<dbReference type="OrthoDB" id="272411at2759"/>
<evidence type="ECO:0000256" key="3">
    <source>
        <dbReference type="ARBA" id="ARBA00018132"/>
    </source>
</evidence>
<dbReference type="PANTHER" id="PTHR13027">
    <property type="entry name" value="SAND PROTEIN-RELATED"/>
    <property type="match status" value="1"/>
</dbReference>
<dbReference type="GO" id="GO:0006623">
    <property type="term" value="P:protein targeting to vacuole"/>
    <property type="evidence" value="ECO:0007669"/>
    <property type="project" value="UniProtKB-UniRule"/>
</dbReference>
<evidence type="ECO:0000259" key="6">
    <source>
        <dbReference type="Pfam" id="PF19036"/>
    </source>
</evidence>
<keyword evidence="4" id="KW-0072">Autophagy</keyword>